<dbReference type="Pfam" id="PF00201">
    <property type="entry name" value="UDPGT"/>
    <property type="match status" value="1"/>
</dbReference>
<accession>A0A4V5ZZX9</accession>
<dbReference type="AlphaFoldDB" id="A0A4V5ZZX9"/>
<evidence type="ECO:0000256" key="3">
    <source>
        <dbReference type="ARBA" id="ARBA00022679"/>
    </source>
</evidence>
<evidence type="ECO:0000256" key="5">
    <source>
        <dbReference type="RuleBase" id="RU003718"/>
    </source>
</evidence>
<reference evidence="7 8" key="2">
    <citation type="journal article" date="2019" name="G3 (Bethesda)">
        <title>Hybrid Assembly of the Genome of the Entomopathogenic Nematode Steinernema carpocapsae Identifies the X-Chromosome.</title>
        <authorList>
            <person name="Serra L."/>
            <person name="Macchietto M."/>
            <person name="Macias-Munoz A."/>
            <person name="McGill C.J."/>
            <person name="Rodriguez I.M."/>
            <person name="Rodriguez B."/>
            <person name="Murad R."/>
            <person name="Mortazavi A."/>
        </authorList>
    </citation>
    <scope>NUCLEOTIDE SEQUENCE [LARGE SCALE GENOMIC DNA]</scope>
    <source>
        <strain evidence="7 8">ALL</strain>
    </source>
</reference>
<dbReference type="EC" id="2.4.1.17" evidence="6"/>
<evidence type="ECO:0000256" key="2">
    <source>
        <dbReference type="ARBA" id="ARBA00022676"/>
    </source>
</evidence>
<dbReference type="PROSITE" id="PS00375">
    <property type="entry name" value="UDPGT"/>
    <property type="match status" value="1"/>
</dbReference>
<name>A0A4V5ZZX9_STECR</name>
<dbReference type="Gene3D" id="3.40.50.2000">
    <property type="entry name" value="Glycogen Phosphorylase B"/>
    <property type="match status" value="1"/>
</dbReference>
<comment type="similarity">
    <text evidence="1 5">Belongs to the UDP-glycosyltransferase family.</text>
</comment>
<dbReference type="SUPFAM" id="SSF53756">
    <property type="entry name" value="UDP-Glycosyltransferase/glycogen phosphorylase"/>
    <property type="match status" value="1"/>
</dbReference>
<comment type="catalytic activity">
    <reaction evidence="4 6">
        <text>glucuronate acceptor + UDP-alpha-D-glucuronate = acceptor beta-D-glucuronoside + UDP + H(+)</text>
        <dbReference type="Rhea" id="RHEA:21032"/>
        <dbReference type="ChEBI" id="CHEBI:15378"/>
        <dbReference type="ChEBI" id="CHEBI:58052"/>
        <dbReference type="ChEBI" id="CHEBI:58223"/>
        <dbReference type="ChEBI" id="CHEBI:132367"/>
        <dbReference type="ChEBI" id="CHEBI:132368"/>
        <dbReference type="EC" id="2.4.1.17"/>
    </reaction>
</comment>
<sequence length="213" mass="24076">MSSTTCRDPRSTRFVDAKPLEGEFKTSIDNAKKVVVMTFGSVCDPKLMPDSWKEAFLGAFRRFPEVQFVFRYGGTDLDTKKPSNVLLSKWLPQADLLQHPKTAAFISHGGYNGLQEAINSGTPIITIPLFGDQPRNGRIAAKHGFGYNLQKEDISEENVVKALEAILNNPDYSNSRMQNMIAKKPVQPEQLLRKWTEFLGEFKQARQPRALWD</sequence>
<evidence type="ECO:0000313" key="7">
    <source>
        <dbReference type="EMBL" id="TKR69355.1"/>
    </source>
</evidence>
<dbReference type="InterPro" id="IPR002213">
    <property type="entry name" value="UDP_glucos_trans"/>
</dbReference>
<evidence type="ECO:0000256" key="4">
    <source>
        <dbReference type="ARBA" id="ARBA00047475"/>
    </source>
</evidence>
<reference evidence="7 8" key="1">
    <citation type="journal article" date="2015" name="Genome Biol.">
        <title>Comparative genomics of Steinernema reveals deeply conserved gene regulatory networks.</title>
        <authorList>
            <person name="Dillman A.R."/>
            <person name="Macchietto M."/>
            <person name="Porter C.F."/>
            <person name="Rogers A."/>
            <person name="Williams B."/>
            <person name="Antoshechkin I."/>
            <person name="Lee M.M."/>
            <person name="Goodwin Z."/>
            <person name="Lu X."/>
            <person name="Lewis E.E."/>
            <person name="Goodrich-Blair H."/>
            <person name="Stock S.P."/>
            <person name="Adams B.J."/>
            <person name="Sternberg P.W."/>
            <person name="Mortazavi A."/>
        </authorList>
    </citation>
    <scope>NUCLEOTIDE SEQUENCE [LARGE SCALE GENOMIC DNA]</scope>
    <source>
        <strain evidence="7 8">ALL</strain>
    </source>
</reference>
<protein>
    <recommendedName>
        <fullName evidence="6">UDP-glucuronosyltransferase</fullName>
        <ecNumber evidence="6">2.4.1.17</ecNumber>
    </recommendedName>
</protein>
<evidence type="ECO:0000313" key="8">
    <source>
        <dbReference type="Proteomes" id="UP000298663"/>
    </source>
</evidence>
<keyword evidence="2 5" id="KW-0328">Glycosyltransferase</keyword>
<dbReference type="InterPro" id="IPR050271">
    <property type="entry name" value="UDP-glycosyltransferase"/>
</dbReference>
<dbReference type="Proteomes" id="UP000298663">
    <property type="component" value="Unassembled WGS sequence"/>
</dbReference>
<dbReference type="EMBL" id="AZBU02000007">
    <property type="protein sequence ID" value="TKR69355.1"/>
    <property type="molecule type" value="Genomic_DNA"/>
</dbReference>
<keyword evidence="3 5" id="KW-0808">Transferase</keyword>
<dbReference type="STRING" id="34508.A0A4V5ZZX9"/>
<organism evidence="7 8">
    <name type="scientific">Steinernema carpocapsae</name>
    <name type="common">Entomopathogenic nematode</name>
    <dbReference type="NCBI Taxonomy" id="34508"/>
    <lineage>
        <taxon>Eukaryota</taxon>
        <taxon>Metazoa</taxon>
        <taxon>Ecdysozoa</taxon>
        <taxon>Nematoda</taxon>
        <taxon>Chromadorea</taxon>
        <taxon>Rhabditida</taxon>
        <taxon>Tylenchina</taxon>
        <taxon>Panagrolaimomorpha</taxon>
        <taxon>Strongyloidoidea</taxon>
        <taxon>Steinernematidae</taxon>
        <taxon>Steinernema</taxon>
    </lineage>
</organism>
<dbReference type="FunFam" id="3.40.50.2000:FF:000021">
    <property type="entry name" value="UDP-glucuronosyltransferase"/>
    <property type="match status" value="1"/>
</dbReference>
<proteinExistence type="inferred from homology"/>
<dbReference type="GO" id="GO:0016020">
    <property type="term" value="C:membrane"/>
    <property type="evidence" value="ECO:0007669"/>
    <property type="project" value="UniProtKB-SubCell"/>
</dbReference>
<gene>
    <name evidence="7" type="ORF">L596_021528</name>
</gene>
<dbReference type="PANTHER" id="PTHR48043">
    <property type="entry name" value="EG:EG0003.4 PROTEIN-RELATED"/>
    <property type="match status" value="1"/>
</dbReference>
<dbReference type="OrthoDB" id="416356at2759"/>
<evidence type="ECO:0000256" key="6">
    <source>
        <dbReference type="RuleBase" id="RU362059"/>
    </source>
</evidence>
<keyword evidence="8" id="KW-1185">Reference proteome</keyword>
<dbReference type="InterPro" id="IPR035595">
    <property type="entry name" value="UDP_glycos_trans_CS"/>
</dbReference>
<dbReference type="PANTHER" id="PTHR48043:SF145">
    <property type="entry name" value="FI06409P-RELATED"/>
    <property type="match status" value="1"/>
</dbReference>
<evidence type="ECO:0000256" key="1">
    <source>
        <dbReference type="ARBA" id="ARBA00009995"/>
    </source>
</evidence>
<comment type="subcellular location">
    <subcellularLocation>
        <location evidence="6">Membrane</location>
        <topology evidence="6">Single-pass membrane protein</topology>
    </subcellularLocation>
</comment>
<dbReference type="CDD" id="cd03784">
    <property type="entry name" value="GT1_Gtf-like"/>
    <property type="match status" value="1"/>
</dbReference>
<comment type="caution">
    <text evidence="7">The sequence shown here is derived from an EMBL/GenBank/DDBJ whole genome shotgun (WGS) entry which is preliminary data.</text>
</comment>
<dbReference type="GO" id="GO:0015020">
    <property type="term" value="F:glucuronosyltransferase activity"/>
    <property type="evidence" value="ECO:0007669"/>
    <property type="project" value="UniProtKB-EC"/>
</dbReference>